<dbReference type="Gene3D" id="3.40.50.720">
    <property type="entry name" value="NAD(P)-binding Rossmann-like Domain"/>
    <property type="match status" value="2"/>
</dbReference>
<dbReference type="PANTHER" id="PTHR10953">
    <property type="entry name" value="UBIQUITIN-ACTIVATING ENZYME E1"/>
    <property type="match status" value="1"/>
</dbReference>
<proteinExistence type="inferred from homology"/>
<dbReference type="UniPathway" id="UPA00885"/>
<reference evidence="5" key="1">
    <citation type="submission" date="2017-04" db="EMBL/GenBank/DDBJ databases">
        <title>Population genomics of picophytoplankton unveils novel chromosome hypervariability.</title>
        <authorList>
            <consortium name="DOE Joint Genome Institute"/>
            <person name="Blanc-Mathieu R."/>
            <person name="Krasovec M."/>
            <person name="Hebrard M."/>
            <person name="Yau S."/>
            <person name="Desgranges E."/>
            <person name="Martin J."/>
            <person name="Schackwitz W."/>
            <person name="Kuo A."/>
            <person name="Salin G."/>
            <person name="Donnadieu C."/>
            <person name="Desdevises Y."/>
            <person name="Sanchez-Ferandin S."/>
            <person name="Moreau H."/>
            <person name="Rivals E."/>
            <person name="Grigoriev I.V."/>
            <person name="Grimsley N."/>
            <person name="Eyre-Walker A."/>
            <person name="Piganeau G."/>
        </authorList>
    </citation>
    <scope>NUCLEOTIDE SEQUENCE [LARGE SCALE GENOMIC DNA]</scope>
    <source>
        <strain evidence="5">RCC 1115</strain>
    </source>
</reference>
<comment type="function">
    <text evidence="4">Regulatory subunit of the dimeric E1 enzyme. E1 activates RUB1/NEDD8 by first adenylating its C-terminal glycine residue with ATP, thereafter linking this residue to the side chain of the catalytic cysteine, yielding a RUB1-ECR1 thioester and free AMP. E1 finally transfers RUB1 to the catalytic cysteine of RCE1.</text>
</comment>
<dbReference type="InterPro" id="IPR035985">
    <property type="entry name" value="Ubiquitin-activating_enz"/>
</dbReference>
<dbReference type="SUPFAM" id="SSF69572">
    <property type="entry name" value="Activating enzymes of the ubiquitin-like proteins"/>
    <property type="match status" value="1"/>
</dbReference>
<dbReference type="AlphaFoldDB" id="A0A1Y5I0C8"/>
<comment type="similarity">
    <text evidence="2 4">Belongs to the ubiquitin-activating E1 family. ULA1 subfamily.</text>
</comment>
<comment type="pathway">
    <text evidence="1 4">Protein modification; protein neddylation.</text>
</comment>
<evidence type="ECO:0000256" key="1">
    <source>
        <dbReference type="ARBA" id="ARBA00005032"/>
    </source>
</evidence>
<protein>
    <recommendedName>
        <fullName evidence="4">NEDD8-activating enzyme E1 regulatory subunit</fullName>
    </recommendedName>
</protein>
<dbReference type="PANTHER" id="PTHR10953:SF29">
    <property type="entry name" value="NEDD8-ACTIVATING ENZYME E1 REGULATORY SUBUNIT"/>
    <property type="match status" value="1"/>
</dbReference>
<dbReference type="InterPro" id="IPR045886">
    <property type="entry name" value="ThiF/MoeB/HesA"/>
</dbReference>
<dbReference type="InterPro" id="IPR030667">
    <property type="entry name" value="APP-BP1"/>
</dbReference>
<dbReference type="GO" id="GO:0019781">
    <property type="term" value="F:NEDD8 activating enzyme activity"/>
    <property type="evidence" value="ECO:0007669"/>
    <property type="project" value="UniProtKB-UniRule"/>
</dbReference>
<dbReference type="PIRSF" id="PIRSF039099">
    <property type="entry name" value="APP-BP1"/>
    <property type="match status" value="1"/>
</dbReference>
<dbReference type="GO" id="GO:0005737">
    <property type="term" value="C:cytoplasm"/>
    <property type="evidence" value="ECO:0007669"/>
    <property type="project" value="TreeGrafter"/>
</dbReference>
<evidence type="ECO:0000313" key="5">
    <source>
        <dbReference type="EMBL" id="OUS42890.1"/>
    </source>
</evidence>
<sequence length="556" mass="61120">MSTERYDRQLRLWGPEGQRRVSECRVLAFGATPSTCEALKNLILGGIKSFHLVDDALLASPSRPDARARCLSELFEIEIDAEMDSTSTVAEACVKGLARLNPDVGGTWTKSSARGSVNIAESLTQSEGVDVVLVDGWWVGDEYIQELEAWALKRGDVVLATTRACGLFAECKTSANARWVMENVTPEGSVTKDLRLMNPWSELQAYVEMKTSDLDRLDAAAFKHVPFVALLASAAAQCGTSDRRAVKDALTSMRRGLDEENFDEAFANMRYAWTDTGAVTPEIEALTRDRRAIELTAESDKGWFLAAGLREFISSEGCLPLEGSIPDMISTTESYVELQRLYADKANRDACVVWQSAIKRAARVGYIGDLITEQDAKTFCKHCRHVRFMTWRTMADELDPSTSVTSGAATLLKDAISDPSKTVSAFIFAAFRAASAFRGPGGRDPGVEPESVIDSETGLPMSQDTFVSRDAEVLHDHMTRDVLQPRGIKLDQSTAKIADDVLYEYTRYGNGQLNAVGSIIGGIASQEIIKLVTRQYIPMTQRLIYDGVHSTTTLLF</sequence>
<keyword evidence="3 4" id="KW-0833">Ubl conjugation pathway</keyword>
<dbReference type="EMBL" id="KZ155838">
    <property type="protein sequence ID" value="OUS42890.1"/>
    <property type="molecule type" value="Genomic_DNA"/>
</dbReference>
<name>A0A1Y5I0C8_OSTTA</name>
<dbReference type="GO" id="GO:0045116">
    <property type="term" value="P:protein neddylation"/>
    <property type="evidence" value="ECO:0007669"/>
    <property type="project" value="UniProtKB-UniRule"/>
</dbReference>
<dbReference type="eggNOG" id="KOG2016">
    <property type="taxonomic scope" value="Eukaryota"/>
</dbReference>
<accession>A0A1Y5I0C8</accession>
<evidence type="ECO:0000256" key="4">
    <source>
        <dbReference type="PIRNR" id="PIRNR039099"/>
    </source>
</evidence>
<evidence type="ECO:0000256" key="2">
    <source>
        <dbReference type="ARBA" id="ARBA00006868"/>
    </source>
</evidence>
<evidence type="ECO:0000256" key="3">
    <source>
        <dbReference type="ARBA" id="ARBA00022786"/>
    </source>
</evidence>
<organism evidence="5">
    <name type="scientific">Ostreococcus tauri</name>
    <name type="common">Marine green alga</name>
    <dbReference type="NCBI Taxonomy" id="70448"/>
    <lineage>
        <taxon>Eukaryota</taxon>
        <taxon>Viridiplantae</taxon>
        <taxon>Chlorophyta</taxon>
        <taxon>Mamiellophyceae</taxon>
        <taxon>Mamiellales</taxon>
        <taxon>Bathycoccaceae</taxon>
        <taxon>Ostreococcus</taxon>
    </lineage>
</organism>
<dbReference type="Proteomes" id="UP000195557">
    <property type="component" value="Unassembled WGS sequence"/>
</dbReference>
<gene>
    <name evidence="5" type="ORF">BE221DRAFT_201766</name>
</gene>